<keyword evidence="7" id="KW-1208">Phospholipid metabolism</keyword>
<evidence type="ECO:0000313" key="10">
    <source>
        <dbReference type="Proteomes" id="UP000004080"/>
    </source>
</evidence>
<keyword evidence="3" id="KW-0479">Metal-binding</keyword>
<dbReference type="eggNOG" id="COG1646">
    <property type="taxonomic scope" value="Bacteria"/>
</dbReference>
<dbReference type="RefSeq" id="WP_007202690.1">
    <property type="nucleotide sequence ID" value="NZ_AKKV01000029.1"/>
</dbReference>
<keyword evidence="1" id="KW-0444">Lipid biosynthesis</keyword>
<dbReference type="GO" id="GO:0120536">
    <property type="term" value="F:heptaprenylglyceryl phosphate synthase activity"/>
    <property type="evidence" value="ECO:0007669"/>
    <property type="project" value="UniProtKB-ARBA"/>
</dbReference>
<sequence>MEFNYEVWKHVFKLDPAKEISDAHLELLCESGTDAIFIGG</sequence>
<keyword evidence="5" id="KW-0443">Lipid metabolism</keyword>
<evidence type="ECO:0000256" key="4">
    <source>
        <dbReference type="ARBA" id="ARBA00022842"/>
    </source>
</evidence>
<organism evidence="9 10">
    <name type="scientific">Fictibacillus macauensis ZFHKF-1</name>
    <dbReference type="NCBI Taxonomy" id="1196324"/>
    <lineage>
        <taxon>Bacteria</taxon>
        <taxon>Bacillati</taxon>
        <taxon>Bacillota</taxon>
        <taxon>Bacilli</taxon>
        <taxon>Bacillales</taxon>
        <taxon>Fictibacillaceae</taxon>
        <taxon>Fictibacillus</taxon>
    </lineage>
</organism>
<comment type="caution">
    <text evidence="9">The sequence shown here is derived from an EMBL/GenBank/DDBJ whole genome shotgun (WGS) entry which is preliminary data.</text>
</comment>
<dbReference type="Proteomes" id="UP000004080">
    <property type="component" value="Unassembled WGS sequence"/>
</dbReference>
<dbReference type="InterPro" id="IPR038597">
    <property type="entry name" value="GGGP/HepGP_synthase_sf"/>
</dbReference>
<evidence type="ECO:0000256" key="5">
    <source>
        <dbReference type="ARBA" id="ARBA00023098"/>
    </source>
</evidence>
<dbReference type="GO" id="GO:0046474">
    <property type="term" value="P:glycerophospholipid biosynthetic process"/>
    <property type="evidence" value="ECO:0007669"/>
    <property type="project" value="TreeGrafter"/>
</dbReference>
<evidence type="ECO:0000256" key="7">
    <source>
        <dbReference type="ARBA" id="ARBA00023264"/>
    </source>
</evidence>
<keyword evidence="4" id="KW-0460">Magnesium</keyword>
<dbReference type="Pfam" id="PF01884">
    <property type="entry name" value="PcrB"/>
    <property type="match status" value="1"/>
</dbReference>
<protein>
    <submittedName>
        <fullName evidence="9">PcrB family protein</fullName>
    </submittedName>
</protein>
<dbReference type="InterPro" id="IPR008205">
    <property type="entry name" value="GGGP_HepGP_synthase"/>
</dbReference>
<gene>
    <name evidence="9" type="ORF">A374_13060</name>
</gene>
<comment type="catalytic activity">
    <reaction evidence="8">
        <text>sn-glycerol 1-phosphate + all-trans-heptaprenyl diphosphate = 3-heptaprenyl-sn-glycero-1-phosphate + diphosphate</text>
        <dbReference type="Rhea" id="RHEA:33495"/>
        <dbReference type="ChEBI" id="CHEBI:33019"/>
        <dbReference type="ChEBI" id="CHEBI:57685"/>
        <dbReference type="ChEBI" id="CHEBI:58206"/>
        <dbReference type="ChEBI" id="CHEBI:64781"/>
        <dbReference type="EC" id="2.5.1.n9"/>
    </reaction>
</comment>
<keyword evidence="10" id="KW-1185">Reference proteome</keyword>
<dbReference type="AlphaFoldDB" id="I8UDJ5"/>
<keyword evidence="6" id="KW-0594">Phospholipid biosynthesis</keyword>
<dbReference type="PANTHER" id="PTHR40029:SF2">
    <property type="entry name" value="HEPTAPRENYLGLYCERYL PHOSPHATE SYNTHASE"/>
    <property type="match status" value="1"/>
</dbReference>
<evidence type="ECO:0000256" key="3">
    <source>
        <dbReference type="ARBA" id="ARBA00022723"/>
    </source>
</evidence>
<dbReference type="PANTHER" id="PTHR40029">
    <property type="match status" value="1"/>
</dbReference>
<accession>I8UDJ5</accession>
<dbReference type="STRING" id="1196324.A374_13060"/>
<evidence type="ECO:0000256" key="6">
    <source>
        <dbReference type="ARBA" id="ARBA00023209"/>
    </source>
</evidence>
<reference evidence="9 10" key="1">
    <citation type="journal article" date="2012" name="J. Bacteriol.">
        <title>Genome of Bacillus macauensis ZFHKF-1, a Long-Chain-Forming Bacterium.</title>
        <authorList>
            <person name="Cai L."/>
            <person name="Zhang T."/>
        </authorList>
    </citation>
    <scope>NUCLEOTIDE SEQUENCE [LARGE SCALE GENOMIC DNA]</scope>
    <source>
        <strain evidence="9 10">ZFHKF-1</strain>
    </source>
</reference>
<dbReference type="EMBL" id="AKKV01000029">
    <property type="protein sequence ID" value="EIT84883.1"/>
    <property type="molecule type" value="Genomic_DNA"/>
</dbReference>
<dbReference type="Gene3D" id="3.20.20.390">
    <property type="entry name" value="FMN-linked oxidoreductases"/>
    <property type="match status" value="1"/>
</dbReference>
<evidence type="ECO:0000256" key="8">
    <source>
        <dbReference type="ARBA" id="ARBA00048318"/>
    </source>
</evidence>
<keyword evidence="2" id="KW-0808">Transferase</keyword>
<dbReference type="InterPro" id="IPR039074">
    <property type="entry name" value="GGGP/HepGP_synthase_I"/>
</dbReference>
<feature type="non-terminal residue" evidence="9">
    <location>
        <position position="40"/>
    </location>
</feature>
<evidence type="ECO:0000313" key="9">
    <source>
        <dbReference type="EMBL" id="EIT84883.1"/>
    </source>
</evidence>
<evidence type="ECO:0000256" key="1">
    <source>
        <dbReference type="ARBA" id="ARBA00022516"/>
    </source>
</evidence>
<name>I8UDJ5_9BACL</name>
<dbReference type="GO" id="GO:0046872">
    <property type="term" value="F:metal ion binding"/>
    <property type="evidence" value="ECO:0007669"/>
    <property type="project" value="UniProtKB-KW"/>
</dbReference>
<evidence type="ECO:0000256" key="2">
    <source>
        <dbReference type="ARBA" id="ARBA00022679"/>
    </source>
</evidence>
<proteinExistence type="predicted"/>